<sequence length="110" mass="12351">VGAFTESLNDLDFLFYAGIPVWYVCLAKSMPYARIDSRSSLLGEDTSQRFVRPNGFVVDCTDSSPRHKTIYEGLSNKPDRFRKMAAYVDSLLNDPAMLFGARPFSTLSVK</sequence>
<feature type="non-terminal residue" evidence="1">
    <location>
        <position position="1"/>
    </location>
</feature>
<dbReference type="OrthoDB" id="2634326at2759"/>
<dbReference type="Proteomes" id="UP000053593">
    <property type="component" value="Unassembled WGS sequence"/>
</dbReference>
<feature type="non-terminal residue" evidence="1">
    <location>
        <position position="110"/>
    </location>
</feature>
<dbReference type="EMBL" id="KN834939">
    <property type="protein sequence ID" value="KIK50018.1"/>
    <property type="molecule type" value="Genomic_DNA"/>
</dbReference>
<protein>
    <submittedName>
        <fullName evidence="1">Uncharacterized protein</fullName>
    </submittedName>
</protein>
<gene>
    <name evidence="1" type="ORF">GYMLUDRAFT_144175</name>
</gene>
<keyword evidence="2" id="KW-1185">Reference proteome</keyword>
<dbReference type="HOGENOM" id="CLU_150168_0_0_1"/>
<organism evidence="1 2">
    <name type="scientific">Collybiopsis luxurians FD-317 M1</name>
    <dbReference type="NCBI Taxonomy" id="944289"/>
    <lineage>
        <taxon>Eukaryota</taxon>
        <taxon>Fungi</taxon>
        <taxon>Dikarya</taxon>
        <taxon>Basidiomycota</taxon>
        <taxon>Agaricomycotina</taxon>
        <taxon>Agaricomycetes</taxon>
        <taxon>Agaricomycetidae</taxon>
        <taxon>Agaricales</taxon>
        <taxon>Marasmiineae</taxon>
        <taxon>Omphalotaceae</taxon>
        <taxon>Collybiopsis</taxon>
        <taxon>Collybiopsis luxurians</taxon>
    </lineage>
</organism>
<evidence type="ECO:0000313" key="2">
    <source>
        <dbReference type="Proteomes" id="UP000053593"/>
    </source>
</evidence>
<accession>A0A0D0C5P8</accession>
<dbReference type="AlphaFoldDB" id="A0A0D0C5P8"/>
<name>A0A0D0C5P8_9AGAR</name>
<evidence type="ECO:0000313" key="1">
    <source>
        <dbReference type="EMBL" id="KIK50018.1"/>
    </source>
</evidence>
<reference evidence="1 2" key="1">
    <citation type="submission" date="2014-04" db="EMBL/GenBank/DDBJ databases">
        <title>Evolutionary Origins and Diversification of the Mycorrhizal Mutualists.</title>
        <authorList>
            <consortium name="DOE Joint Genome Institute"/>
            <consortium name="Mycorrhizal Genomics Consortium"/>
            <person name="Kohler A."/>
            <person name="Kuo A."/>
            <person name="Nagy L.G."/>
            <person name="Floudas D."/>
            <person name="Copeland A."/>
            <person name="Barry K.W."/>
            <person name="Cichocki N."/>
            <person name="Veneault-Fourrey C."/>
            <person name="LaButti K."/>
            <person name="Lindquist E.A."/>
            <person name="Lipzen A."/>
            <person name="Lundell T."/>
            <person name="Morin E."/>
            <person name="Murat C."/>
            <person name="Riley R."/>
            <person name="Ohm R."/>
            <person name="Sun H."/>
            <person name="Tunlid A."/>
            <person name="Henrissat B."/>
            <person name="Grigoriev I.V."/>
            <person name="Hibbett D.S."/>
            <person name="Martin F."/>
        </authorList>
    </citation>
    <scope>NUCLEOTIDE SEQUENCE [LARGE SCALE GENOMIC DNA]</scope>
    <source>
        <strain evidence="1 2">FD-317 M1</strain>
    </source>
</reference>
<proteinExistence type="predicted"/>